<keyword evidence="2" id="KW-1185">Reference proteome</keyword>
<proteinExistence type="predicted"/>
<dbReference type="AlphaFoldDB" id="B4D1L3"/>
<name>B4D1L3_9BACT</name>
<organism evidence="1 2">
    <name type="scientific">Chthoniobacter flavus Ellin428</name>
    <dbReference type="NCBI Taxonomy" id="497964"/>
    <lineage>
        <taxon>Bacteria</taxon>
        <taxon>Pseudomonadati</taxon>
        <taxon>Verrucomicrobiota</taxon>
        <taxon>Spartobacteria</taxon>
        <taxon>Chthoniobacterales</taxon>
        <taxon>Chthoniobacteraceae</taxon>
        <taxon>Chthoniobacter</taxon>
    </lineage>
</organism>
<comment type="caution">
    <text evidence="1">The sequence shown here is derived from an EMBL/GenBank/DDBJ whole genome shotgun (WGS) entry which is preliminary data.</text>
</comment>
<evidence type="ECO:0000313" key="2">
    <source>
        <dbReference type="Proteomes" id="UP000005824"/>
    </source>
</evidence>
<protein>
    <submittedName>
        <fullName evidence="1">Uncharacterized protein</fullName>
    </submittedName>
</protein>
<dbReference type="InParanoid" id="B4D1L3"/>
<dbReference type="Proteomes" id="UP000005824">
    <property type="component" value="Unassembled WGS sequence"/>
</dbReference>
<sequence length="43" mass="4312">MSSGKTTDESGVRVLGFSVPTTEAMLGQSCGPAGTFSAFDAGR</sequence>
<accession>B4D1L3</accession>
<reference evidence="1 2" key="1">
    <citation type="journal article" date="2011" name="J. Bacteriol.">
        <title>Genome sequence of Chthoniobacter flavus Ellin428, an aerobic heterotrophic soil bacterium.</title>
        <authorList>
            <person name="Kant R."/>
            <person name="van Passel M.W."/>
            <person name="Palva A."/>
            <person name="Lucas S."/>
            <person name="Lapidus A."/>
            <person name="Glavina Del Rio T."/>
            <person name="Dalin E."/>
            <person name="Tice H."/>
            <person name="Bruce D."/>
            <person name="Goodwin L."/>
            <person name="Pitluck S."/>
            <person name="Larimer F.W."/>
            <person name="Land M.L."/>
            <person name="Hauser L."/>
            <person name="Sangwan P."/>
            <person name="de Vos W.M."/>
            <person name="Janssen P.H."/>
            <person name="Smidt H."/>
        </authorList>
    </citation>
    <scope>NUCLEOTIDE SEQUENCE [LARGE SCALE GENOMIC DNA]</scope>
    <source>
        <strain evidence="1 2">Ellin428</strain>
    </source>
</reference>
<evidence type="ECO:0000313" key="1">
    <source>
        <dbReference type="EMBL" id="EDY19625.1"/>
    </source>
</evidence>
<dbReference type="EMBL" id="ABVL01000007">
    <property type="protein sequence ID" value="EDY19625.1"/>
    <property type="molecule type" value="Genomic_DNA"/>
</dbReference>
<gene>
    <name evidence="1" type="ORF">CfE428DRAFT_2801</name>
</gene>